<organism evidence="1">
    <name type="scientific">Anguilla anguilla</name>
    <name type="common">European freshwater eel</name>
    <name type="synonym">Muraena anguilla</name>
    <dbReference type="NCBI Taxonomy" id="7936"/>
    <lineage>
        <taxon>Eukaryota</taxon>
        <taxon>Metazoa</taxon>
        <taxon>Chordata</taxon>
        <taxon>Craniata</taxon>
        <taxon>Vertebrata</taxon>
        <taxon>Euteleostomi</taxon>
        <taxon>Actinopterygii</taxon>
        <taxon>Neopterygii</taxon>
        <taxon>Teleostei</taxon>
        <taxon>Anguilliformes</taxon>
        <taxon>Anguillidae</taxon>
        <taxon>Anguilla</taxon>
    </lineage>
</organism>
<name>A0A0E9TZ48_ANGAN</name>
<sequence length="46" mass="5216">MTMGNVLTVQCMCVLSRMLQSIRFMQTKLMSASDQKHTLSVKGMLH</sequence>
<accession>A0A0E9TZ48</accession>
<protein>
    <submittedName>
        <fullName evidence="1">Uncharacterized protein</fullName>
    </submittedName>
</protein>
<evidence type="ECO:0000313" key="1">
    <source>
        <dbReference type="EMBL" id="JAH58013.1"/>
    </source>
</evidence>
<dbReference type="AlphaFoldDB" id="A0A0E9TZ48"/>
<proteinExistence type="predicted"/>
<reference evidence="1" key="1">
    <citation type="submission" date="2014-11" db="EMBL/GenBank/DDBJ databases">
        <authorList>
            <person name="Amaro Gonzalez C."/>
        </authorList>
    </citation>
    <scope>NUCLEOTIDE SEQUENCE</scope>
</reference>
<reference evidence="1" key="2">
    <citation type="journal article" date="2015" name="Fish Shellfish Immunol.">
        <title>Early steps in the European eel (Anguilla anguilla)-Vibrio vulnificus interaction in the gills: Role of the RtxA13 toxin.</title>
        <authorList>
            <person name="Callol A."/>
            <person name="Pajuelo D."/>
            <person name="Ebbesson L."/>
            <person name="Teles M."/>
            <person name="MacKenzie S."/>
            <person name="Amaro C."/>
        </authorList>
    </citation>
    <scope>NUCLEOTIDE SEQUENCE</scope>
</reference>
<dbReference type="EMBL" id="GBXM01050564">
    <property type="protein sequence ID" value="JAH58013.1"/>
    <property type="molecule type" value="Transcribed_RNA"/>
</dbReference>